<feature type="transmembrane region" description="Helical" evidence="5">
    <location>
        <begin position="134"/>
        <end position="160"/>
    </location>
</feature>
<feature type="transmembrane region" description="Helical" evidence="5">
    <location>
        <begin position="58"/>
        <end position="79"/>
    </location>
</feature>
<keyword evidence="4 5" id="KW-0472">Membrane</keyword>
<comment type="subcellular location">
    <subcellularLocation>
        <location evidence="1">Membrane</location>
        <topology evidence="1">Multi-pass membrane protein</topology>
    </subcellularLocation>
</comment>
<dbReference type="EMBL" id="CAJVPL010000162">
    <property type="protein sequence ID" value="CAG8457422.1"/>
    <property type="molecule type" value="Genomic_DNA"/>
</dbReference>
<evidence type="ECO:0000313" key="9">
    <source>
        <dbReference type="Proteomes" id="UP000789831"/>
    </source>
</evidence>
<dbReference type="PANTHER" id="PTHR23112:SF0">
    <property type="entry name" value="TRANSMEMBRANE PROTEIN 116"/>
    <property type="match status" value="1"/>
</dbReference>
<dbReference type="CDD" id="cd00637">
    <property type="entry name" value="7tm_classA_rhodopsin-like"/>
    <property type="match status" value="1"/>
</dbReference>
<evidence type="ECO:0000256" key="3">
    <source>
        <dbReference type="ARBA" id="ARBA00022989"/>
    </source>
</evidence>
<feature type="transmembrane region" description="Helical" evidence="5">
    <location>
        <begin position="100"/>
        <end position="122"/>
    </location>
</feature>
<feature type="chain" id="PRO_5040460524" evidence="6">
    <location>
        <begin position="25"/>
        <end position="339"/>
    </location>
</feature>
<dbReference type="Proteomes" id="UP000789831">
    <property type="component" value="Unassembled WGS sequence"/>
</dbReference>
<evidence type="ECO:0000256" key="5">
    <source>
        <dbReference type="SAM" id="Phobius"/>
    </source>
</evidence>
<feature type="signal peptide" evidence="6">
    <location>
        <begin position="1"/>
        <end position="24"/>
    </location>
</feature>
<dbReference type="GO" id="GO:0005886">
    <property type="term" value="C:plasma membrane"/>
    <property type="evidence" value="ECO:0007669"/>
    <property type="project" value="TreeGrafter"/>
</dbReference>
<gene>
    <name evidence="8" type="ORF">AGERDE_LOCUS2072</name>
</gene>
<accession>A0A9N8VQJ9</accession>
<evidence type="ECO:0000313" key="8">
    <source>
        <dbReference type="EMBL" id="CAG8457422.1"/>
    </source>
</evidence>
<dbReference type="Pfam" id="PF00001">
    <property type="entry name" value="7tm_1"/>
    <property type="match status" value="1"/>
</dbReference>
<evidence type="ECO:0000256" key="6">
    <source>
        <dbReference type="SAM" id="SignalP"/>
    </source>
</evidence>
<keyword evidence="2 5" id="KW-0812">Transmembrane</keyword>
<feature type="transmembrane region" description="Helical" evidence="5">
    <location>
        <begin position="292"/>
        <end position="315"/>
    </location>
</feature>
<evidence type="ECO:0000256" key="1">
    <source>
        <dbReference type="ARBA" id="ARBA00004141"/>
    </source>
</evidence>
<keyword evidence="3 5" id="KW-1133">Transmembrane helix</keyword>
<keyword evidence="6" id="KW-0732">Signal</keyword>
<comment type="caution">
    <text evidence="8">The sequence shown here is derived from an EMBL/GenBank/DDBJ whole genome shotgun (WGS) entry which is preliminary data.</text>
</comment>
<dbReference type="InterPro" id="IPR017452">
    <property type="entry name" value="GPCR_Rhodpsn_7TM"/>
</dbReference>
<dbReference type="Gene3D" id="1.20.1070.10">
    <property type="entry name" value="Rhodopsin 7-helix transmembrane proteins"/>
    <property type="match status" value="1"/>
</dbReference>
<dbReference type="OrthoDB" id="2437502at2759"/>
<dbReference type="GO" id="GO:0007189">
    <property type="term" value="P:adenylate cyclase-activating G protein-coupled receptor signaling pathway"/>
    <property type="evidence" value="ECO:0007669"/>
    <property type="project" value="TreeGrafter"/>
</dbReference>
<feature type="domain" description="G-protein coupled receptors family 1 profile" evidence="7">
    <location>
        <begin position="69"/>
        <end position="313"/>
    </location>
</feature>
<dbReference type="PROSITE" id="PS50262">
    <property type="entry name" value="G_PROTEIN_RECEP_F1_2"/>
    <property type="match status" value="1"/>
</dbReference>
<feature type="transmembrane region" description="Helical" evidence="5">
    <location>
        <begin position="212"/>
        <end position="233"/>
    </location>
</feature>
<dbReference type="AlphaFoldDB" id="A0A9N8VQJ9"/>
<dbReference type="SUPFAM" id="SSF81321">
    <property type="entry name" value="Family A G protein-coupled receptor-like"/>
    <property type="match status" value="1"/>
</dbReference>
<evidence type="ECO:0000256" key="2">
    <source>
        <dbReference type="ARBA" id="ARBA00022692"/>
    </source>
</evidence>
<evidence type="ECO:0000259" key="7">
    <source>
        <dbReference type="PROSITE" id="PS50262"/>
    </source>
</evidence>
<organism evidence="8 9">
    <name type="scientific">Ambispora gerdemannii</name>
    <dbReference type="NCBI Taxonomy" id="144530"/>
    <lineage>
        <taxon>Eukaryota</taxon>
        <taxon>Fungi</taxon>
        <taxon>Fungi incertae sedis</taxon>
        <taxon>Mucoromycota</taxon>
        <taxon>Glomeromycotina</taxon>
        <taxon>Glomeromycetes</taxon>
        <taxon>Archaeosporales</taxon>
        <taxon>Ambisporaceae</taxon>
        <taxon>Ambispora</taxon>
    </lineage>
</organism>
<evidence type="ECO:0000256" key="4">
    <source>
        <dbReference type="ARBA" id="ARBA00023136"/>
    </source>
</evidence>
<dbReference type="InterPro" id="IPR000276">
    <property type="entry name" value="GPCR_Rhodpsn"/>
</dbReference>
<proteinExistence type="predicted"/>
<protein>
    <submittedName>
        <fullName evidence="8">6813_t:CDS:1</fullName>
    </submittedName>
</protein>
<keyword evidence="9" id="KW-1185">Reference proteome</keyword>
<dbReference type="GO" id="GO:0004930">
    <property type="term" value="F:G protein-coupled receptor activity"/>
    <property type="evidence" value="ECO:0007669"/>
    <property type="project" value="InterPro"/>
</dbReference>
<feature type="transmembrane region" description="Helical" evidence="5">
    <location>
        <begin position="172"/>
        <end position="192"/>
    </location>
</feature>
<name>A0A9N8VQJ9_9GLOM</name>
<feature type="transmembrane region" description="Helical" evidence="5">
    <location>
        <begin position="264"/>
        <end position="286"/>
    </location>
</feature>
<sequence>MPSRLLHVLAFTLLSSLLSLTVVADENIFKTKYSNETIISDDADEEEAQQEFKPKFNFLITIGFSGLALNLIGVLCIFYHTYLQWKAQTSSMKMYYRLPFYIAITDLSIIITHFLNMIHPVIYRTPWPNPFCNLLGLTIEVTQCLNQFLFSIVAVSIYLKVSKNSKIDFGKYDWKLFTGMIVLTSLFSIPPLKSDGYGAQQVWCGLKPGRQFVTLYFFLLATVNLLVTTVCYVQILSKLKQSRCDLVSSRHQTKNVEDRVTKKIALHVLVFLLQWLPVNLYTITFFFGTSDFWIMVVAAIGINMGGIGNALAYAYNIDLFQRHPDETGKQKWGGLIVDN</sequence>
<reference evidence="8" key="1">
    <citation type="submission" date="2021-06" db="EMBL/GenBank/DDBJ databases">
        <authorList>
            <person name="Kallberg Y."/>
            <person name="Tangrot J."/>
            <person name="Rosling A."/>
        </authorList>
    </citation>
    <scope>NUCLEOTIDE SEQUENCE</scope>
    <source>
        <strain evidence="8">MT106</strain>
    </source>
</reference>
<dbReference type="PANTHER" id="PTHR23112">
    <property type="entry name" value="G PROTEIN-COUPLED RECEPTOR 157-RELATED"/>
    <property type="match status" value="1"/>
</dbReference>